<protein>
    <recommendedName>
        <fullName evidence="4 12">UDP-3-O-acyl-N-acetylglucosamine deacetylase</fullName>
        <shortName evidence="12">UDP-3-O-acyl-GlcNAc deacetylase</shortName>
        <ecNumber evidence="4 12">3.5.1.108</ecNumber>
    </recommendedName>
    <alternativeName>
        <fullName evidence="12">UDP-3-O-[R-3-hydroxymyristoyl]-N-acetylglucosamine deacetylase</fullName>
    </alternativeName>
</protein>
<comment type="pathway">
    <text evidence="3 12">Glycolipid biosynthesis; lipid IV(A) biosynthesis; lipid IV(A) from (3R)-3-hydroxytetradecanoyl-[acyl-carrier-protein] and UDP-N-acetyl-alpha-D-glucosamine: step 2/6.</text>
</comment>
<keyword evidence="5 12" id="KW-0444">Lipid biosynthesis</keyword>
<dbReference type="SUPFAM" id="SSF54211">
    <property type="entry name" value="Ribosomal protein S5 domain 2-like"/>
    <property type="match status" value="2"/>
</dbReference>
<evidence type="ECO:0000313" key="13">
    <source>
        <dbReference type="EMBL" id="HEC67951.1"/>
    </source>
</evidence>
<dbReference type="InterPro" id="IPR020568">
    <property type="entry name" value="Ribosomal_Su5_D2-typ_SF"/>
</dbReference>
<dbReference type="NCBIfam" id="TIGR00325">
    <property type="entry name" value="lpxC"/>
    <property type="match status" value="1"/>
</dbReference>
<dbReference type="InterPro" id="IPR011334">
    <property type="entry name" value="UDP-acyl_GlcNac_deAcase_C"/>
</dbReference>
<dbReference type="GO" id="GO:0016020">
    <property type="term" value="C:membrane"/>
    <property type="evidence" value="ECO:0007669"/>
    <property type="project" value="GOC"/>
</dbReference>
<organism evidence="13">
    <name type="scientific">Desulfofervidus auxilii</name>
    <dbReference type="NCBI Taxonomy" id="1621989"/>
    <lineage>
        <taxon>Bacteria</taxon>
        <taxon>Pseudomonadati</taxon>
        <taxon>Thermodesulfobacteriota</taxon>
        <taxon>Candidatus Desulfofervidia</taxon>
        <taxon>Candidatus Desulfofervidales</taxon>
        <taxon>Candidatus Desulfofervidaceae</taxon>
        <taxon>Candidatus Desulfofervidus</taxon>
    </lineage>
</organism>
<feature type="active site" description="Proton donor" evidence="12">
    <location>
        <position position="265"/>
    </location>
</feature>
<dbReference type="PANTHER" id="PTHR33694">
    <property type="entry name" value="UDP-3-O-ACYL-N-ACETYLGLUCOSAMINE DEACETYLASE 1, MITOCHONDRIAL-RELATED"/>
    <property type="match status" value="1"/>
</dbReference>
<feature type="binding site" evidence="12">
    <location>
        <position position="238"/>
    </location>
    <ligand>
        <name>Zn(2+)</name>
        <dbReference type="ChEBI" id="CHEBI:29105"/>
    </ligand>
</feature>
<comment type="catalytic activity">
    <reaction evidence="11 12">
        <text>a UDP-3-O-[(3R)-3-hydroxyacyl]-N-acetyl-alpha-D-glucosamine + H2O = a UDP-3-O-[(3R)-3-hydroxyacyl]-alpha-D-glucosamine + acetate</text>
        <dbReference type="Rhea" id="RHEA:67816"/>
        <dbReference type="ChEBI" id="CHEBI:15377"/>
        <dbReference type="ChEBI" id="CHEBI:30089"/>
        <dbReference type="ChEBI" id="CHEBI:137740"/>
        <dbReference type="ChEBI" id="CHEBI:173225"/>
        <dbReference type="EC" id="3.5.1.108"/>
    </reaction>
</comment>
<dbReference type="InterPro" id="IPR015870">
    <property type="entry name" value="UDP-acyl_N-AcGlcN_deAcase_N"/>
</dbReference>
<proteinExistence type="inferred from homology"/>
<evidence type="ECO:0000256" key="9">
    <source>
        <dbReference type="ARBA" id="ARBA00022833"/>
    </source>
</evidence>
<dbReference type="GO" id="GO:0009245">
    <property type="term" value="P:lipid A biosynthetic process"/>
    <property type="evidence" value="ECO:0007669"/>
    <property type="project" value="UniProtKB-UniRule"/>
</dbReference>
<dbReference type="InterPro" id="IPR004463">
    <property type="entry name" value="UDP-acyl_GlcNac_deAcase"/>
</dbReference>
<dbReference type="UniPathway" id="UPA00359">
    <property type="reaction ID" value="UER00478"/>
</dbReference>
<reference evidence="13" key="1">
    <citation type="journal article" date="2020" name="mSystems">
        <title>Genome- and Community-Level Interaction Insights into Carbon Utilization and Element Cycling Functions of Hydrothermarchaeota in Hydrothermal Sediment.</title>
        <authorList>
            <person name="Zhou Z."/>
            <person name="Liu Y."/>
            <person name="Xu W."/>
            <person name="Pan J."/>
            <person name="Luo Z.H."/>
            <person name="Li M."/>
        </authorList>
    </citation>
    <scope>NUCLEOTIDE SEQUENCE [LARGE SCALE GENOMIC DNA]</scope>
    <source>
        <strain evidence="13">HyVt-389</strain>
    </source>
</reference>
<dbReference type="HAMAP" id="MF_00388">
    <property type="entry name" value="LpxC"/>
    <property type="match status" value="1"/>
</dbReference>
<keyword evidence="6 12" id="KW-0441">Lipid A biosynthesis</keyword>
<keyword evidence="9 12" id="KW-0862">Zinc</keyword>
<evidence type="ECO:0000256" key="8">
    <source>
        <dbReference type="ARBA" id="ARBA00022801"/>
    </source>
</evidence>
<evidence type="ECO:0000256" key="10">
    <source>
        <dbReference type="ARBA" id="ARBA00023098"/>
    </source>
</evidence>
<feature type="binding site" evidence="12">
    <location>
        <position position="79"/>
    </location>
    <ligand>
        <name>Zn(2+)</name>
        <dbReference type="ChEBI" id="CHEBI:29105"/>
    </ligand>
</feature>
<evidence type="ECO:0000256" key="12">
    <source>
        <dbReference type="HAMAP-Rule" id="MF_00388"/>
    </source>
</evidence>
<dbReference type="PANTHER" id="PTHR33694:SF1">
    <property type="entry name" value="UDP-3-O-ACYL-N-ACETYLGLUCOSAMINE DEACETYLASE 1, MITOCHONDRIAL-RELATED"/>
    <property type="match status" value="1"/>
</dbReference>
<evidence type="ECO:0000256" key="6">
    <source>
        <dbReference type="ARBA" id="ARBA00022556"/>
    </source>
</evidence>
<keyword evidence="10 12" id="KW-0443">Lipid metabolism</keyword>
<dbReference type="Proteomes" id="UP000885738">
    <property type="component" value="Unassembled WGS sequence"/>
</dbReference>
<evidence type="ECO:0000256" key="7">
    <source>
        <dbReference type="ARBA" id="ARBA00022723"/>
    </source>
</evidence>
<dbReference type="GO" id="GO:0046872">
    <property type="term" value="F:metal ion binding"/>
    <property type="evidence" value="ECO:0007669"/>
    <property type="project" value="UniProtKB-KW"/>
</dbReference>
<evidence type="ECO:0000256" key="5">
    <source>
        <dbReference type="ARBA" id="ARBA00022516"/>
    </source>
</evidence>
<dbReference type="GO" id="GO:0103117">
    <property type="term" value="F:UDP-3-O-acyl-N-acetylglucosamine deacetylase activity"/>
    <property type="evidence" value="ECO:0007669"/>
    <property type="project" value="UniProtKB-UniRule"/>
</dbReference>
<comment type="cofactor">
    <cofactor evidence="1 12">
        <name>Zn(2+)</name>
        <dbReference type="ChEBI" id="CHEBI:29105"/>
    </cofactor>
</comment>
<dbReference type="Gene3D" id="3.30.230.20">
    <property type="entry name" value="lpxc deacetylase, domain 1"/>
    <property type="match status" value="1"/>
</dbReference>
<name>A0A7C1ZR56_DESA2</name>
<evidence type="ECO:0000256" key="4">
    <source>
        <dbReference type="ARBA" id="ARBA00012745"/>
    </source>
</evidence>
<keyword evidence="7 12" id="KW-0479">Metal-binding</keyword>
<dbReference type="Pfam" id="PF03331">
    <property type="entry name" value="LpxC"/>
    <property type="match status" value="1"/>
</dbReference>
<gene>
    <name evidence="12" type="primary">lpxC</name>
    <name evidence="13" type="ORF">ENI35_03960</name>
</gene>
<dbReference type="AlphaFoldDB" id="A0A7C1ZR56"/>
<comment type="caution">
    <text evidence="13">The sequence shown here is derived from an EMBL/GenBank/DDBJ whole genome shotgun (WGS) entry which is preliminary data.</text>
</comment>
<sequence>MIWAQKTLRDEISCAGIGLHSGQKVDLKIRPAPPNTGIIFRRVDLPGKPEVKALRDNVVDNRLATTIGENGVTVSTVEHLLATFLCMGVDNAIVEVGAPEVPIMDGSAAPFVYLIKSVGLKAQSASKKVLILKKPIRVKNGDSWIRMKPFPEGGLRIHFVIDFDHPLLKKQMYTFNFSANQFEKEISRARTFGFLKDVEYLRSQGLALGGSLDNAIVIDKFRVINKEGLRYQNEFVRHKILDLLGDLALLGHPLIAKIDAYKAGHALNHQLTQKLWVNKKILEPATLTSSQTILKKKTSAHFSLY</sequence>
<dbReference type="Gene3D" id="3.30.1700.10">
    <property type="entry name" value="lpxc deacetylase, domain 2"/>
    <property type="match status" value="1"/>
</dbReference>
<feature type="binding site" evidence="12">
    <location>
        <position position="242"/>
    </location>
    <ligand>
        <name>Zn(2+)</name>
        <dbReference type="ChEBI" id="CHEBI:29105"/>
    </ligand>
</feature>
<evidence type="ECO:0000256" key="2">
    <source>
        <dbReference type="ARBA" id="ARBA00002923"/>
    </source>
</evidence>
<evidence type="ECO:0000256" key="11">
    <source>
        <dbReference type="ARBA" id="ARBA00024535"/>
    </source>
</evidence>
<dbReference type="EC" id="3.5.1.108" evidence="4 12"/>
<comment type="function">
    <text evidence="2 12">Catalyzes the hydrolysis of UDP-3-O-myristoyl-N-acetylglucosamine to form UDP-3-O-myristoylglucosamine and acetate, the committed step in lipid A biosynthesis.</text>
</comment>
<keyword evidence="8 12" id="KW-0378">Hydrolase</keyword>
<evidence type="ECO:0000256" key="3">
    <source>
        <dbReference type="ARBA" id="ARBA00005002"/>
    </source>
</evidence>
<comment type="similarity">
    <text evidence="12">Belongs to the LpxC family.</text>
</comment>
<evidence type="ECO:0000256" key="1">
    <source>
        <dbReference type="ARBA" id="ARBA00001947"/>
    </source>
</evidence>
<dbReference type="EMBL" id="DRIH01000134">
    <property type="protein sequence ID" value="HEC67951.1"/>
    <property type="molecule type" value="Genomic_DNA"/>
</dbReference>
<accession>A0A7C1ZR56</accession>